<protein>
    <submittedName>
        <fullName evidence="1">Uncharacterized protein</fullName>
    </submittedName>
</protein>
<evidence type="ECO:0000313" key="2">
    <source>
        <dbReference type="Proteomes" id="UP001158730"/>
    </source>
</evidence>
<accession>A0AA42MYI5</accession>
<comment type="caution">
    <text evidence="1">The sequence shown here is derived from an EMBL/GenBank/DDBJ whole genome shotgun (WGS) entry which is preliminary data.</text>
</comment>
<organism evidence="1 2">
    <name type="scientific">Aquipseudomonas alcaligenes</name>
    <name type="common">Pseudomonas alcaligenes</name>
    <dbReference type="NCBI Taxonomy" id="43263"/>
    <lineage>
        <taxon>Bacteria</taxon>
        <taxon>Pseudomonadati</taxon>
        <taxon>Pseudomonadota</taxon>
        <taxon>Gammaproteobacteria</taxon>
        <taxon>Pseudomonadales</taxon>
        <taxon>Pseudomonadaceae</taxon>
        <taxon>Aquipseudomonas</taxon>
    </lineage>
</organism>
<dbReference type="RefSeq" id="WP_280053138.1">
    <property type="nucleotide sequence ID" value="NZ_JAOBYN010000003.1"/>
</dbReference>
<reference evidence="1" key="1">
    <citation type="submission" date="2022-09" db="EMBL/GenBank/DDBJ databases">
        <title>Intensive care unit water sources are persistently colonized with multi-drug resistant bacteria and are the site of extensive horizontal gene transfer of antibiotic resistance genes.</title>
        <authorList>
            <person name="Diorio-Toth L."/>
        </authorList>
    </citation>
    <scope>NUCLEOTIDE SEQUENCE</scope>
    <source>
        <strain evidence="1">GD03990</strain>
    </source>
</reference>
<gene>
    <name evidence="1" type="ORF">N5C05_04975</name>
</gene>
<dbReference type="AlphaFoldDB" id="A0AA42MYI5"/>
<evidence type="ECO:0000313" key="1">
    <source>
        <dbReference type="EMBL" id="MDH1054113.1"/>
    </source>
</evidence>
<sequence>MNTTHEQSTLGHFVRAYSPEHEMGLSFPALTIKGLALELAEMLREVLPALDVSVVSFTVTGIEAENIEITTQRAKRRVIEAREAESSGAAFLDGIGFWPFDSKPKQE</sequence>
<dbReference type="EMBL" id="JAOBYN010000003">
    <property type="protein sequence ID" value="MDH1054113.1"/>
    <property type="molecule type" value="Genomic_DNA"/>
</dbReference>
<proteinExistence type="predicted"/>
<dbReference type="Proteomes" id="UP001158730">
    <property type="component" value="Unassembled WGS sequence"/>
</dbReference>
<name>A0AA42MYI5_AQUAC</name>